<name>A0A2P2PE37_RHIMU</name>
<dbReference type="AlphaFoldDB" id="A0A2P2PE37"/>
<organism evidence="1">
    <name type="scientific">Rhizophora mucronata</name>
    <name type="common">Asiatic mangrove</name>
    <dbReference type="NCBI Taxonomy" id="61149"/>
    <lineage>
        <taxon>Eukaryota</taxon>
        <taxon>Viridiplantae</taxon>
        <taxon>Streptophyta</taxon>
        <taxon>Embryophyta</taxon>
        <taxon>Tracheophyta</taxon>
        <taxon>Spermatophyta</taxon>
        <taxon>Magnoliopsida</taxon>
        <taxon>eudicotyledons</taxon>
        <taxon>Gunneridae</taxon>
        <taxon>Pentapetalae</taxon>
        <taxon>rosids</taxon>
        <taxon>fabids</taxon>
        <taxon>Malpighiales</taxon>
        <taxon>Rhizophoraceae</taxon>
        <taxon>Rhizophora</taxon>
    </lineage>
</organism>
<sequence length="37" mass="4362">MHLTLPSVNFLPIYDISVSELLYSKLSFFKAIFNFCY</sequence>
<reference evidence="1" key="1">
    <citation type="submission" date="2018-02" db="EMBL/GenBank/DDBJ databases">
        <title>Rhizophora mucronata_Transcriptome.</title>
        <authorList>
            <person name="Meera S.P."/>
            <person name="Sreeshan A."/>
            <person name="Augustine A."/>
        </authorList>
    </citation>
    <scope>NUCLEOTIDE SEQUENCE</scope>
    <source>
        <tissue evidence="1">Leaf</tissue>
    </source>
</reference>
<dbReference type="EMBL" id="GGEC01072506">
    <property type="protein sequence ID" value="MBX52990.1"/>
    <property type="molecule type" value="Transcribed_RNA"/>
</dbReference>
<proteinExistence type="predicted"/>
<evidence type="ECO:0000313" key="1">
    <source>
        <dbReference type="EMBL" id="MBX52990.1"/>
    </source>
</evidence>
<accession>A0A2P2PE37</accession>
<protein>
    <submittedName>
        <fullName evidence="1">Uncharacterized protein</fullName>
    </submittedName>
</protein>